<name>A0A1H1MBS4_9ACTN</name>
<protein>
    <submittedName>
        <fullName evidence="5">Multiple sugar transport system substrate-binding protein</fullName>
    </submittedName>
</protein>
<evidence type="ECO:0000256" key="1">
    <source>
        <dbReference type="ARBA" id="ARBA00008520"/>
    </source>
</evidence>
<dbReference type="STRING" id="630515.SAMN04489812_0075"/>
<dbReference type="CDD" id="cd14748">
    <property type="entry name" value="PBP2_UgpB"/>
    <property type="match status" value="1"/>
</dbReference>
<dbReference type="GO" id="GO:0042956">
    <property type="term" value="P:maltodextrin transmembrane transport"/>
    <property type="evidence" value="ECO:0007669"/>
    <property type="project" value="TreeGrafter"/>
</dbReference>
<dbReference type="Gene3D" id="3.40.190.10">
    <property type="entry name" value="Periplasmic binding protein-like II"/>
    <property type="match status" value="1"/>
</dbReference>
<dbReference type="Pfam" id="PF01547">
    <property type="entry name" value="SBP_bac_1"/>
    <property type="match status" value="1"/>
</dbReference>
<keyword evidence="2" id="KW-0813">Transport</keyword>
<feature type="region of interest" description="Disordered" evidence="4">
    <location>
        <begin position="44"/>
        <end position="68"/>
    </location>
</feature>
<organism evidence="5 6">
    <name type="scientific">Microlunatus soli</name>
    <dbReference type="NCBI Taxonomy" id="630515"/>
    <lineage>
        <taxon>Bacteria</taxon>
        <taxon>Bacillati</taxon>
        <taxon>Actinomycetota</taxon>
        <taxon>Actinomycetes</taxon>
        <taxon>Propionibacteriales</taxon>
        <taxon>Propionibacteriaceae</taxon>
        <taxon>Microlunatus</taxon>
    </lineage>
</organism>
<dbReference type="AlphaFoldDB" id="A0A1H1MBS4"/>
<accession>A0A1H1MBS4</accession>
<keyword evidence="5" id="KW-0762">Sugar transport</keyword>
<dbReference type="GO" id="GO:0015768">
    <property type="term" value="P:maltose transport"/>
    <property type="evidence" value="ECO:0007669"/>
    <property type="project" value="TreeGrafter"/>
</dbReference>
<dbReference type="SUPFAM" id="SSF53850">
    <property type="entry name" value="Periplasmic binding protein-like II"/>
    <property type="match status" value="1"/>
</dbReference>
<reference evidence="5 6" key="1">
    <citation type="submission" date="2016-10" db="EMBL/GenBank/DDBJ databases">
        <authorList>
            <person name="de Groot N.N."/>
        </authorList>
    </citation>
    <scope>NUCLEOTIDE SEQUENCE [LARGE SCALE GENOMIC DNA]</scope>
    <source>
        <strain evidence="5 6">DSM 21800</strain>
    </source>
</reference>
<evidence type="ECO:0000256" key="2">
    <source>
        <dbReference type="ARBA" id="ARBA00022448"/>
    </source>
</evidence>
<dbReference type="PANTHER" id="PTHR30061">
    <property type="entry name" value="MALTOSE-BINDING PERIPLASMIC PROTEIN"/>
    <property type="match status" value="1"/>
</dbReference>
<evidence type="ECO:0000313" key="6">
    <source>
        <dbReference type="Proteomes" id="UP000199103"/>
    </source>
</evidence>
<evidence type="ECO:0000256" key="3">
    <source>
        <dbReference type="ARBA" id="ARBA00022729"/>
    </source>
</evidence>
<dbReference type="GO" id="GO:0055052">
    <property type="term" value="C:ATP-binding cassette (ABC) transporter complex, substrate-binding subunit-containing"/>
    <property type="evidence" value="ECO:0007669"/>
    <property type="project" value="TreeGrafter"/>
</dbReference>
<keyword evidence="3" id="KW-0732">Signal</keyword>
<dbReference type="EMBL" id="LT629772">
    <property type="protein sequence ID" value="SDR84052.1"/>
    <property type="molecule type" value="Genomic_DNA"/>
</dbReference>
<feature type="region of interest" description="Disordered" evidence="4">
    <location>
        <begin position="1"/>
        <end position="22"/>
    </location>
</feature>
<dbReference type="InterPro" id="IPR006311">
    <property type="entry name" value="TAT_signal"/>
</dbReference>
<gene>
    <name evidence="5" type="ORF">SAMN04489812_0075</name>
</gene>
<dbReference type="RefSeq" id="WP_091518116.1">
    <property type="nucleotide sequence ID" value="NZ_LT629772.1"/>
</dbReference>
<evidence type="ECO:0000256" key="4">
    <source>
        <dbReference type="SAM" id="MobiDB-lite"/>
    </source>
</evidence>
<dbReference type="InterPro" id="IPR006059">
    <property type="entry name" value="SBP"/>
</dbReference>
<comment type="similarity">
    <text evidence="1">Belongs to the bacterial solute-binding protein 1 family.</text>
</comment>
<dbReference type="OrthoDB" id="7937990at2"/>
<dbReference type="PROSITE" id="PS51318">
    <property type="entry name" value="TAT"/>
    <property type="match status" value="1"/>
</dbReference>
<evidence type="ECO:0000313" key="5">
    <source>
        <dbReference type="EMBL" id="SDR84052.1"/>
    </source>
</evidence>
<dbReference type="PANTHER" id="PTHR30061:SF50">
    <property type="entry name" value="MALTOSE_MALTODEXTRIN-BINDING PERIPLASMIC PROTEIN"/>
    <property type="match status" value="1"/>
</dbReference>
<dbReference type="Proteomes" id="UP000199103">
    <property type="component" value="Chromosome I"/>
</dbReference>
<dbReference type="GO" id="GO:1901982">
    <property type="term" value="F:maltose binding"/>
    <property type="evidence" value="ECO:0007669"/>
    <property type="project" value="TreeGrafter"/>
</dbReference>
<sequence>MIRPHTPAGRSPIDTERDTAPAIGRRTLLGGTLAAGLGLTAAACSPGSAGRPGQQTAPKEGDGGAQGYDGPAVELAFWHGLTGGDGPIMKQLTDRFTEEFPKITIKQQAIAWDQYYEKLPAAVSQGKGPDIAIMHIDRVATNAARQVIQPLDDVNKALGLGEGDYVPIAWRGGQYDNKHWSVPLDVHCAGLYYNTKTMEKVGLDPEQPPTTADEYLNALDKAKSKGIQGMWVSALSASGLLAQTLVYQFGGRMVADDGSAVEFASDAGVQAVDWLKMLIKEGYSPAKAAADGDVVSFQNDKSLFMFNGSWMVTPLNDVKKLEWDATVVPNIGGTQAVWSGSHQMVLPANKGGDENKSEAGRVFLNWLSKHSLDWADAGQVPARNDVRENAKFADKGPVVDFAKQLDYIHFTPPVPGITDCLVDWAPAVNAAMLGKKETKAALEAAQAKGNKILEQNKKKYG</sequence>
<proteinExistence type="inferred from homology"/>
<keyword evidence="6" id="KW-1185">Reference proteome</keyword>